<name>A0A380KFS7_9STRE</name>
<proteinExistence type="predicted"/>
<dbReference type="AlphaFoldDB" id="A0A380KFS7"/>
<evidence type="ECO:0000313" key="1">
    <source>
        <dbReference type="EMBL" id="SUN63903.1"/>
    </source>
</evidence>
<keyword evidence="2" id="KW-1185">Reference proteome</keyword>
<protein>
    <submittedName>
        <fullName evidence="1">Phage protein</fullName>
    </submittedName>
</protein>
<dbReference type="Proteomes" id="UP000254924">
    <property type="component" value="Unassembled WGS sequence"/>
</dbReference>
<sequence length="107" mass="12494">MNRLEKRTLRLIKVGAENATPASEITRLLKVNPRTVRSIIYRLVTRYGVPIVGGRKNNRYGYYIPRDQEELLEGARSLYNQNQEEQKRLTVLLNASLTDWQDYLKEG</sequence>
<evidence type="ECO:0000313" key="2">
    <source>
        <dbReference type="Proteomes" id="UP000254924"/>
    </source>
</evidence>
<reference evidence="1 2" key="1">
    <citation type="submission" date="2018-06" db="EMBL/GenBank/DDBJ databases">
        <authorList>
            <consortium name="Pathogen Informatics"/>
            <person name="Doyle S."/>
        </authorList>
    </citation>
    <scope>NUCLEOTIDE SEQUENCE [LARGE SCALE GENOMIC DNA]</scope>
    <source>
        <strain evidence="1 2">NCTC12224</strain>
    </source>
</reference>
<organism evidence="1 2">
    <name type="scientific">Streptococcus hyointestinalis</name>
    <dbReference type="NCBI Taxonomy" id="1337"/>
    <lineage>
        <taxon>Bacteria</taxon>
        <taxon>Bacillati</taxon>
        <taxon>Bacillota</taxon>
        <taxon>Bacilli</taxon>
        <taxon>Lactobacillales</taxon>
        <taxon>Streptococcaceae</taxon>
        <taxon>Streptococcus</taxon>
    </lineage>
</organism>
<dbReference type="EMBL" id="UHFN01000007">
    <property type="protein sequence ID" value="SUN63903.1"/>
    <property type="molecule type" value="Genomic_DNA"/>
</dbReference>
<dbReference type="OrthoDB" id="2221635at2"/>
<accession>A0A380KFS7</accession>
<gene>
    <name evidence="1" type="ORF">NCTC12224_02686</name>
</gene>